<protein>
    <recommendedName>
        <fullName evidence="5">5-formyltetrahydrofolate cyclo-ligase</fullName>
        <ecNumber evidence="5">6.3.3.2</ecNumber>
    </recommendedName>
</protein>
<dbReference type="PANTHER" id="PTHR23407">
    <property type="entry name" value="ATPASE INHIBITOR/5-FORMYLTETRAHYDROFOLATE CYCLO-LIGASE"/>
    <property type="match status" value="1"/>
</dbReference>
<proteinExistence type="inferred from homology"/>
<accession>A0AB38VTP5</accession>
<evidence type="ECO:0000313" key="7">
    <source>
        <dbReference type="Proteomes" id="UP000271380"/>
    </source>
</evidence>
<dbReference type="GO" id="GO:0046872">
    <property type="term" value="F:metal ion binding"/>
    <property type="evidence" value="ECO:0007669"/>
    <property type="project" value="UniProtKB-KW"/>
</dbReference>
<dbReference type="GO" id="GO:0005524">
    <property type="term" value="F:ATP binding"/>
    <property type="evidence" value="ECO:0007669"/>
    <property type="project" value="UniProtKB-KW"/>
</dbReference>
<dbReference type="PANTHER" id="PTHR23407:SF1">
    <property type="entry name" value="5-FORMYLTETRAHYDROFOLATE CYCLO-LIGASE"/>
    <property type="match status" value="1"/>
</dbReference>
<keyword evidence="5" id="KW-0479">Metal-binding</keyword>
<dbReference type="Pfam" id="PF01812">
    <property type="entry name" value="5-FTHF_cyc-lig"/>
    <property type="match status" value="1"/>
</dbReference>
<gene>
    <name evidence="6" type="ORF">NCTC949_00024</name>
</gene>
<evidence type="ECO:0000256" key="5">
    <source>
        <dbReference type="RuleBase" id="RU361279"/>
    </source>
</evidence>
<dbReference type="PIRSF" id="PIRSF006806">
    <property type="entry name" value="FTHF_cligase"/>
    <property type="match status" value="1"/>
</dbReference>
<dbReference type="RefSeq" id="WP_126316236.1">
    <property type="nucleotide sequence ID" value="NZ_LR134377.1"/>
</dbReference>
<evidence type="ECO:0000256" key="4">
    <source>
        <dbReference type="PIRSR" id="PIRSR006806-1"/>
    </source>
</evidence>
<comment type="cofactor">
    <cofactor evidence="5">
        <name>Mg(2+)</name>
        <dbReference type="ChEBI" id="CHEBI:18420"/>
    </cofactor>
</comment>
<dbReference type="GO" id="GO:0009396">
    <property type="term" value="P:folic acid-containing compound biosynthetic process"/>
    <property type="evidence" value="ECO:0007669"/>
    <property type="project" value="TreeGrafter"/>
</dbReference>
<evidence type="ECO:0000256" key="2">
    <source>
        <dbReference type="ARBA" id="ARBA00022741"/>
    </source>
</evidence>
<dbReference type="SUPFAM" id="SSF100950">
    <property type="entry name" value="NagB/RpiA/CoA transferase-like"/>
    <property type="match status" value="1"/>
</dbReference>
<dbReference type="InterPro" id="IPR024185">
    <property type="entry name" value="FTHF_cligase-like_sf"/>
</dbReference>
<feature type="binding site" evidence="4">
    <location>
        <begin position="137"/>
        <end position="145"/>
    </location>
    <ligand>
        <name>ATP</name>
        <dbReference type="ChEBI" id="CHEBI:30616"/>
    </ligand>
</feature>
<dbReference type="Gene3D" id="3.40.50.10420">
    <property type="entry name" value="NagB/RpiA/CoA transferase-like"/>
    <property type="match status" value="1"/>
</dbReference>
<dbReference type="InterPro" id="IPR037171">
    <property type="entry name" value="NagB/RpiA_transferase-like"/>
</dbReference>
<feature type="binding site" evidence="4">
    <location>
        <position position="59"/>
    </location>
    <ligand>
        <name>substrate</name>
    </ligand>
</feature>
<dbReference type="GO" id="GO:0030272">
    <property type="term" value="F:5-formyltetrahydrofolate cyclo-ligase activity"/>
    <property type="evidence" value="ECO:0007669"/>
    <property type="project" value="UniProtKB-EC"/>
</dbReference>
<evidence type="ECO:0000313" key="6">
    <source>
        <dbReference type="EMBL" id="VEH04308.1"/>
    </source>
</evidence>
<sequence>MATPTPDKKSFRTQLLAHRRNRNTHTKKRLDEQIITHLRDHLRLHNAQRIAAYVADETEPGGINLVPELAAIVDTLWLPVSKNDGVLHWGNYKNAGSLTIGRYGIPEPVPPHNDSSILHTLDMIIVPGLAAHPNGQRMGKGTGYYDRALAGVSTATTLLIYHDEIRTDVPTETHDVTMTFFLDEYGTIRV</sequence>
<dbReference type="InterPro" id="IPR002698">
    <property type="entry name" value="FTHF_cligase"/>
</dbReference>
<feature type="binding site" evidence="4">
    <location>
        <begin position="8"/>
        <end position="12"/>
    </location>
    <ligand>
        <name>ATP</name>
        <dbReference type="ChEBI" id="CHEBI:30616"/>
    </ligand>
</feature>
<dbReference type="AlphaFoldDB" id="A0AB38VTP5"/>
<keyword evidence="5" id="KW-0460">Magnesium</keyword>
<dbReference type="EMBL" id="LR134377">
    <property type="protein sequence ID" value="VEH04308.1"/>
    <property type="molecule type" value="Genomic_DNA"/>
</dbReference>
<dbReference type="Proteomes" id="UP000271380">
    <property type="component" value="Chromosome"/>
</dbReference>
<comment type="similarity">
    <text evidence="1 5">Belongs to the 5-formyltetrahydrofolate cyclo-ligase family.</text>
</comment>
<comment type="catalytic activity">
    <reaction evidence="5">
        <text>(6S)-5-formyl-5,6,7,8-tetrahydrofolate + ATP = (6R)-5,10-methenyltetrahydrofolate + ADP + phosphate</text>
        <dbReference type="Rhea" id="RHEA:10488"/>
        <dbReference type="ChEBI" id="CHEBI:30616"/>
        <dbReference type="ChEBI" id="CHEBI:43474"/>
        <dbReference type="ChEBI" id="CHEBI:57455"/>
        <dbReference type="ChEBI" id="CHEBI:57457"/>
        <dbReference type="ChEBI" id="CHEBI:456216"/>
        <dbReference type="EC" id="6.3.3.2"/>
    </reaction>
</comment>
<dbReference type="NCBIfam" id="TIGR02727">
    <property type="entry name" value="MTHFS_bact"/>
    <property type="match status" value="1"/>
</dbReference>
<keyword evidence="3 4" id="KW-0067">ATP-binding</keyword>
<evidence type="ECO:0000256" key="1">
    <source>
        <dbReference type="ARBA" id="ARBA00010638"/>
    </source>
</evidence>
<keyword evidence="2 4" id="KW-0547">Nucleotide-binding</keyword>
<name>A0AB38VTP5_9CORY</name>
<dbReference type="GO" id="GO:0035999">
    <property type="term" value="P:tetrahydrofolate interconversion"/>
    <property type="evidence" value="ECO:0007669"/>
    <property type="project" value="TreeGrafter"/>
</dbReference>
<evidence type="ECO:0000256" key="3">
    <source>
        <dbReference type="ARBA" id="ARBA00022840"/>
    </source>
</evidence>
<reference evidence="6 7" key="1">
    <citation type="submission" date="2018-12" db="EMBL/GenBank/DDBJ databases">
        <authorList>
            <consortium name="Pathogen Informatics"/>
        </authorList>
    </citation>
    <scope>NUCLEOTIDE SEQUENCE [LARGE SCALE GENOMIC DNA]</scope>
    <source>
        <strain evidence="6 7">NCTC949</strain>
    </source>
</reference>
<organism evidence="6 7">
    <name type="scientific">Corynebacterium kutscheri</name>
    <dbReference type="NCBI Taxonomy" id="35755"/>
    <lineage>
        <taxon>Bacteria</taxon>
        <taxon>Bacillati</taxon>
        <taxon>Actinomycetota</taxon>
        <taxon>Actinomycetes</taxon>
        <taxon>Mycobacteriales</taxon>
        <taxon>Corynebacteriaceae</taxon>
        <taxon>Corynebacterium</taxon>
    </lineage>
</organism>
<dbReference type="EC" id="6.3.3.2" evidence="5"/>
<feature type="binding site" evidence="4">
    <location>
        <position position="54"/>
    </location>
    <ligand>
        <name>substrate</name>
    </ligand>
</feature>